<comment type="caution">
    <text evidence="2">The sequence shown here is derived from an EMBL/GenBank/DDBJ whole genome shotgun (WGS) entry which is preliminary data.</text>
</comment>
<gene>
    <name evidence="2" type="ORF">BKK50_08275</name>
</gene>
<dbReference type="OrthoDB" id="7068705at2"/>
<accession>A0A1V3IJZ3</accession>
<dbReference type="RefSeq" id="WP_077417175.1">
    <property type="nucleotide sequence ID" value="NZ_MLHJ01000082.1"/>
</dbReference>
<name>A0A1V3IJZ3_9PAST</name>
<reference evidence="2 3" key="1">
    <citation type="submission" date="2016-10" db="EMBL/GenBank/DDBJ databases">
        <title>Rodentibacter gen. nov. and new species.</title>
        <authorList>
            <person name="Christensen H."/>
        </authorList>
    </citation>
    <scope>NUCLEOTIDE SEQUENCE [LARGE SCALE GENOMIC DNA]</scope>
    <source>
        <strain evidence="2 3">CCUG17206</strain>
    </source>
</reference>
<dbReference type="Proteomes" id="UP000189433">
    <property type="component" value="Unassembled WGS sequence"/>
</dbReference>
<organism evidence="2 3">
    <name type="scientific">Rodentibacter rarus</name>
    <dbReference type="NCBI Taxonomy" id="1908260"/>
    <lineage>
        <taxon>Bacteria</taxon>
        <taxon>Pseudomonadati</taxon>
        <taxon>Pseudomonadota</taxon>
        <taxon>Gammaproteobacteria</taxon>
        <taxon>Pasteurellales</taxon>
        <taxon>Pasteurellaceae</taxon>
        <taxon>Rodentibacter</taxon>
    </lineage>
</organism>
<protein>
    <submittedName>
        <fullName evidence="2">Uncharacterized protein</fullName>
    </submittedName>
</protein>
<evidence type="ECO:0000313" key="3">
    <source>
        <dbReference type="Proteomes" id="UP000189433"/>
    </source>
</evidence>
<evidence type="ECO:0000313" key="2">
    <source>
        <dbReference type="EMBL" id="OOF41671.1"/>
    </source>
</evidence>
<dbReference type="AlphaFoldDB" id="A0A1V3IJZ3"/>
<evidence type="ECO:0000256" key="1">
    <source>
        <dbReference type="SAM" id="MobiDB-lite"/>
    </source>
</evidence>
<keyword evidence="3" id="KW-1185">Reference proteome</keyword>
<dbReference type="EMBL" id="MLHJ01000082">
    <property type="protein sequence ID" value="OOF41671.1"/>
    <property type="molecule type" value="Genomic_DNA"/>
</dbReference>
<sequence>MPSITDLETQIFEKEGVRVIIRGGSKTEVPEYSFSRRLPDSSNLSDLRDRIARTLADDKFETSIVLGDGNSSPHGLTGMEKARNSYK</sequence>
<feature type="region of interest" description="Disordered" evidence="1">
    <location>
        <begin position="66"/>
        <end position="87"/>
    </location>
</feature>
<proteinExistence type="predicted"/>